<accession>A0A1B8H803</accession>
<comment type="caution">
    <text evidence="9">The sequence shown here is derived from an EMBL/GenBank/DDBJ whole genome shotgun (WGS) entry which is preliminary data.</text>
</comment>
<dbReference type="RefSeq" id="WP_067404785.1">
    <property type="nucleotide sequence ID" value="NZ_LZEY01000045.1"/>
</dbReference>
<dbReference type="PANTHER" id="PTHR30251:SF2">
    <property type="entry name" value="FIMBRIAL CHAPERONE YADV-RELATED"/>
    <property type="match status" value="1"/>
</dbReference>
<keyword evidence="10" id="KW-1185">Reference proteome</keyword>
<dbReference type="InterPro" id="IPR016148">
    <property type="entry name" value="Pili_assmbl_chaperone_C"/>
</dbReference>
<dbReference type="PANTHER" id="PTHR30251">
    <property type="entry name" value="PILUS ASSEMBLY CHAPERONE"/>
    <property type="match status" value="1"/>
</dbReference>
<evidence type="ECO:0000256" key="6">
    <source>
        <dbReference type="SAM" id="SignalP"/>
    </source>
</evidence>
<dbReference type="InterPro" id="IPR016147">
    <property type="entry name" value="Pili_assmbl_chaperone_N"/>
</dbReference>
<evidence type="ECO:0000256" key="2">
    <source>
        <dbReference type="ARBA" id="ARBA00007399"/>
    </source>
</evidence>
<evidence type="ECO:0000313" key="10">
    <source>
        <dbReference type="Proteomes" id="UP000092377"/>
    </source>
</evidence>
<dbReference type="InterPro" id="IPR013783">
    <property type="entry name" value="Ig-like_fold"/>
</dbReference>
<reference evidence="10" key="1">
    <citation type="submission" date="2016-06" db="EMBL/GenBank/DDBJ databases">
        <authorList>
            <person name="Butler K."/>
        </authorList>
    </citation>
    <scope>NUCLEOTIDE SEQUENCE [LARGE SCALE GENOMIC DNA]</scope>
    <source>
        <strain evidence="10">GCSL-Mp20</strain>
    </source>
</reference>
<comment type="subcellular location">
    <subcellularLocation>
        <location evidence="1">Periplasm</location>
    </subcellularLocation>
</comment>
<dbReference type="Pfam" id="PF00345">
    <property type="entry name" value="PapD_N"/>
    <property type="match status" value="1"/>
</dbReference>
<organism evidence="9 10">
    <name type="scientific">Morganella psychrotolerans</name>
    <dbReference type="NCBI Taxonomy" id="368603"/>
    <lineage>
        <taxon>Bacteria</taxon>
        <taxon>Pseudomonadati</taxon>
        <taxon>Pseudomonadota</taxon>
        <taxon>Gammaproteobacteria</taxon>
        <taxon>Enterobacterales</taxon>
        <taxon>Morganellaceae</taxon>
        <taxon>Morganella</taxon>
    </lineage>
</organism>
<dbReference type="InterPro" id="IPR036316">
    <property type="entry name" value="Pili_assmbl_chap_C_dom_sf"/>
</dbReference>
<feature type="domain" description="Pili assembly chaperone N-terminal" evidence="7">
    <location>
        <begin position="36"/>
        <end position="163"/>
    </location>
</feature>
<evidence type="ECO:0000259" key="8">
    <source>
        <dbReference type="Pfam" id="PF02753"/>
    </source>
</evidence>
<comment type="similarity">
    <text evidence="2">Belongs to the periplasmic pilus chaperone family.</text>
</comment>
<keyword evidence="4" id="KW-0574">Periplasm</keyword>
<sequence>MLLRNIYSTVSLLSVLSVSAASFSATAGNIVSAQDGITLSTTRVIYPGDARNGITYTLTNNTSHPFLLQSRVMPRDAVAQQDSDNNAEQAPFIVLPPLTRFEPDTALTLRIRLTKNTLPDDRESVFTLALNAIPAQQNSDEAQTSLVMSTQNNLKLFYRPSGLPPADIEQIEKQIEFRRGNNGLTVKNPTPFYITFNTLFIGNTEIELGNNRMIPPFSEQKWSLQPGVSGDIRWQLITDDGSAGKTISRPLTSAR</sequence>
<dbReference type="Pfam" id="PF02753">
    <property type="entry name" value="PapD_C"/>
    <property type="match status" value="1"/>
</dbReference>
<dbReference type="SUPFAM" id="SSF49354">
    <property type="entry name" value="PapD-like"/>
    <property type="match status" value="1"/>
</dbReference>
<dbReference type="InterPro" id="IPR008962">
    <property type="entry name" value="PapD-like_sf"/>
</dbReference>
<evidence type="ECO:0000256" key="4">
    <source>
        <dbReference type="ARBA" id="ARBA00022764"/>
    </source>
</evidence>
<feature type="chain" id="PRO_5008609404" description="Molecular chaperone" evidence="6">
    <location>
        <begin position="28"/>
        <end position="255"/>
    </location>
</feature>
<dbReference type="SUPFAM" id="SSF49584">
    <property type="entry name" value="Periplasmic chaperone C-domain"/>
    <property type="match status" value="1"/>
</dbReference>
<dbReference type="GO" id="GO:0030288">
    <property type="term" value="C:outer membrane-bounded periplasmic space"/>
    <property type="evidence" value="ECO:0007669"/>
    <property type="project" value="InterPro"/>
</dbReference>
<feature type="domain" description="Pili assembly chaperone C-terminal" evidence="8">
    <location>
        <begin position="186"/>
        <end position="242"/>
    </location>
</feature>
<dbReference type="Proteomes" id="UP000092377">
    <property type="component" value="Unassembled WGS sequence"/>
</dbReference>
<dbReference type="InterPro" id="IPR001829">
    <property type="entry name" value="Pili_assmbl_chaperone_bac"/>
</dbReference>
<dbReference type="EMBL" id="LZEY01000045">
    <property type="protein sequence ID" value="OBU05180.1"/>
    <property type="molecule type" value="Genomic_DNA"/>
</dbReference>
<dbReference type="Gene3D" id="2.60.40.10">
    <property type="entry name" value="Immunoglobulins"/>
    <property type="match status" value="2"/>
</dbReference>
<name>A0A1B8H803_9GAMM</name>
<evidence type="ECO:0000256" key="5">
    <source>
        <dbReference type="ARBA" id="ARBA00023186"/>
    </source>
</evidence>
<dbReference type="AlphaFoldDB" id="A0A1B8H803"/>
<evidence type="ECO:0008006" key="11">
    <source>
        <dbReference type="Google" id="ProtNLM"/>
    </source>
</evidence>
<dbReference type="OrthoDB" id="6454474at2"/>
<evidence type="ECO:0000256" key="1">
    <source>
        <dbReference type="ARBA" id="ARBA00004418"/>
    </source>
</evidence>
<evidence type="ECO:0000256" key="3">
    <source>
        <dbReference type="ARBA" id="ARBA00022729"/>
    </source>
</evidence>
<dbReference type="InterPro" id="IPR050643">
    <property type="entry name" value="Periplasmic_pilus_chap"/>
</dbReference>
<dbReference type="PRINTS" id="PR00969">
    <property type="entry name" value="CHAPERONPILI"/>
</dbReference>
<evidence type="ECO:0000313" key="9">
    <source>
        <dbReference type="EMBL" id="OBU05180.1"/>
    </source>
</evidence>
<gene>
    <name evidence="9" type="ORF">AYY18_08870</name>
</gene>
<protein>
    <recommendedName>
        <fullName evidence="11">Molecular chaperone</fullName>
    </recommendedName>
</protein>
<keyword evidence="3 6" id="KW-0732">Signal</keyword>
<dbReference type="GO" id="GO:0071555">
    <property type="term" value="P:cell wall organization"/>
    <property type="evidence" value="ECO:0007669"/>
    <property type="project" value="InterPro"/>
</dbReference>
<keyword evidence="5" id="KW-0143">Chaperone</keyword>
<feature type="signal peptide" evidence="6">
    <location>
        <begin position="1"/>
        <end position="27"/>
    </location>
</feature>
<proteinExistence type="inferred from homology"/>
<evidence type="ECO:0000259" key="7">
    <source>
        <dbReference type="Pfam" id="PF00345"/>
    </source>
</evidence>